<feature type="domain" description="MacB-like periplasmic core" evidence="9">
    <location>
        <begin position="29"/>
        <end position="227"/>
    </location>
</feature>
<comment type="caution">
    <text evidence="10">The sequence shown here is derived from an EMBL/GenBank/DDBJ whole genome shotgun (WGS) entry which is preliminary data.</text>
</comment>
<evidence type="ECO:0000259" key="8">
    <source>
        <dbReference type="Pfam" id="PF02687"/>
    </source>
</evidence>
<dbReference type="AlphaFoldDB" id="A0A327VNN1"/>
<feature type="transmembrane region" description="Helical" evidence="7">
    <location>
        <begin position="355"/>
        <end position="377"/>
    </location>
</feature>
<dbReference type="PANTHER" id="PTHR30572">
    <property type="entry name" value="MEMBRANE COMPONENT OF TRANSPORTER-RELATED"/>
    <property type="match status" value="1"/>
</dbReference>
<dbReference type="EMBL" id="QLMA01000008">
    <property type="protein sequence ID" value="RAJ76703.1"/>
    <property type="molecule type" value="Genomic_DNA"/>
</dbReference>
<dbReference type="InterPro" id="IPR050250">
    <property type="entry name" value="Macrolide_Exporter_MacB"/>
</dbReference>
<gene>
    <name evidence="10" type="ORF">CLV59_108224</name>
</gene>
<evidence type="ECO:0000256" key="3">
    <source>
        <dbReference type="ARBA" id="ARBA00022692"/>
    </source>
</evidence>
<dbReference type="OrthoDB" id="8769057at2"/>
<feature type="domain" description="ABC3 transporter permease C-terminal" evidence="8">
    <location>
        <begin position="276"/>
        <end position="383"/>
    </location>
</feature>
<dbReference type="Pfam" id="PF02687">
    <property type="entry name" value="FtsX"/>
    <property type="match status" value="1"/>
</dbReference>
<evidence type="ECO:0000256" key="5">
    <source>
        <dbReference type="ARBA" id="ARBA00023136"/>
    </source>
</evidence>
<keyword evidence="4 7" id="KW-1133">Transmembrane helix</keyword>
<evidence type="ECO:0000256" key="7">
    <source>
        <dbReference type="SAM" id="Phobius"/>
    </source>
</evidence>
<organism evidence="10 11">
    <name type="scientific">Chitinophaga dinghuensis</name>
    <dbReference type="NCBI Taxonomy" id="1539050"/>
    <lineage>
        <taxon>Bacteria</taxon>
        <taxon>Pseudomonadati</taxon>
        <taxon>Bacteroidota</taxon>
        <taxon>Chitinophagia</taxon>
        <taxon>Chitinophagales</taxon>
        <taxon>Chitinophagaceae</taxon>
        <taxon>Chitinophaga</taxon>
    </lineage>
</organism>
<evidence type="ECO:0000313" key="10">
    <source>
        <dbReference type="EMBL" id="RAJ76703.1"/>
    </source>
</evidence>
<keyword evidence="3 7" id="KW-0812">Transmembrane</keyword>
<evidence type="ECO:0000256" key="6">
    <source>
        <dbReference type="ARBA" id="ARBA00038076"/>
    </source>
</evidence>
<evidence type="ECO:0000256" key="4">
    <source>
        <dbReference type="ARBA" id="ARBA00022989"/>
    </source>
</evidence>
<evidence type="ECO:0000256" key="1">
    <source>
        <dbReference type="ARBA" id="ARBA00004651"/>
    </source>
</evidence>
<dbReference type="InterPro" id="IPR003838">
    <property type="entry name" value="ABC3_permease_C"/>
</dbReference>
<dbReference type="PANTHER" id="PTHR30572:SF4">
    <property type="entry name" value="ABC TRANSPORTER PERMEASE YTRF"/>
    <property type="match status" value="1"/>
</dbReference>
<dbReference type="RefSeq" id="WP_111594413.1">
    <property type="nucleotide sequence ID" value="NZ_QLMA01000008.1"/>
</dbReference>
<dbReference type="GO" id="GO:0005886">
    <property type="term" value="C:plasma membrane"/>
    <property type="evidence" value="ECO:0007669"/>
    <property type="project" value="UniProtKB-SubCell"/>
</dbReference>
<feature type="transmembrane region" description="Helical" evidence="7">
    <location>
        <begin position="267"/>
        <end position="297"/>
    </location>
</feature>
<dbReference type="InterPro" id="IPR025857">
    <property type="entry name" value="MacB_PCD"/>
</dbReference>
<protein>
    <submittedName>
        <fullName evidence="10">Putative ABC transport system permease protein</fullName>
    </submittedName>
</protein>
<dbReference type="Proteomes" id="UP000249819">
    <property type="component" value="Unassembled WGS sequence"/>
</dbReference>
<feature type="transmembrane region" description="Helical" evidence="7">
    <location>
        <begin position="326"/>
        <end position="349"/>
    </location>
</feature>
<accession>A0A327VNN1</accession>
<dbReference type="GO" id="GO:0022857">
    <property type="term" value="F:transmembrane transporter activity"/>
    <property type="evidence" value="ECO:0007669"/>
    <property type="project" value="TreeGrafter"/>
</dbReference>
<keyword evidence="2" id="KW-1003">Cell membrane</keyword>
<dbReference type="Pfam" id="PF12704">
    <property type="entry name" value="MacB_PCD"/>
    <property type="match status" value="1"/>
</dbReference>
<comment type="subcellular location">
    <subcellularLocation>
        <location evidence="1">Cell membrane</location>
        <topology evidence="1">Multi-pass membrane protein</topology>
    </subcellularLocation>
</comment>
<keyword evidence="5 7" id="KW-0472">Membrane</keyword>
<evidence type="ECO:0000256" key="2">
    <source>
        <dbReference type="ARBA" id="ARBA00022475"/>
    </source>
</evidence>
<sequence>MFRHLLKLIWNKKKHHLLLVVEIFVSFLVIFSLTSMLVYYYRNYMKPAGIDDRNIWQVNYYDVTKPKQIDSLRQFYAMMYQQLKNTKGIEEVSFVSNNTPYSANMHRSSVGINKRNAENTDIYEGTETYASLLGMQMESGRWYTKDDMAGKYPPAVIGVALKEELFPDKNAEGQVVKVDDTEYKVVGVVKEAKYRGDFQESGKSVFIPLDTSSLKRNTTILMKVSPAVFNDANFEGQVYKQLVSWLKGVNIEIQHLDERHRSMDRLAIIPVIILLIVSAFLIINVALGTFGVLWYNINKRKGEIGLRRAIGATGMNVNQQLIGESMVIATLALLLGCFFAVQFPLLHVFDIASSTYIIAMVLSVLFIYLLVLLCSIYPGKQAAAIFPATALHED</sequence>
<feature type="transmembrane region" description="Helical" evidence="7">
    <location>
        <begin position="16"/>
        <end position="41"/>
    </location>
</feature>
<proteinExistence type="inferred from homology"/>
<evidence type="ECO:0000313" key="11">
    <source>
        <dbReference type="Proteomes" id="UP000249819"/>
    </source>
</evidence>
<name>A0A327VNN1_9BACT</name>
<evidence type="ECO:0000259" key="9">
    <source>
        <dbReference type="Pfam" id="PF12704"/>
    </source>
</evidence>
<keyword evidence="11" id="KW-1185">Reference proteome</keyword>
<comment type="similarity">
    <text evidence="6">Belongs to the ABC-4 integral membrane protein family.</text>
</comment>
<reference evidence="10 11" key="1">
    <citation type="submission" date="2018-06" db="EMBL/GenBank/DDBJ databases">
        <title>Genomic Encyclopedia of Archaeal and Bacterial Type Strains, Phase II (KMG-II): from individual species to whole genera.</title>
        <authorList>
            <person name="Goeker M."/>
        </authorList>
    </citation>
    <scope>NUCLEOTIDE SEQUENCE [LARGE SCALE GENOMIC DNA]</scope>
    <source>
        <strain evidence="10 11">DSM 29821</strain>
    </source>
</reference>